<organism evidence="2 3">
    <name type="scientific">Chenopodium quinoa</name>
    <name type="common">Quinoa</name>
    <dbReference type="NCBI Taxonomy" id="63459"/>
    <lineage>
        <taxon>Eukaryota</taxon>
        <taxon>Viridiplantae</taxon>
        <taxon>Streptophyta</taxon>
        <taxon>Embryophyta</taxon>
        <taxon>Tracheophyta</taxon>
        <taxon>Spermatophyta</taxon>
        <taxon>Magnoliopsida</taxon>
        <taxon>eudicotyledons</taxon>
        <taxon>Gunneridae</taxon>
        <taxon>Pentapetalae</taxon>
        <taxon>Caryophyllales</taxon>
        <taxon>Chenopodiaceae</taxon>
        <taxon>Chenopodioideae</taxon>
        <taxon>Atripliceae</taxon>
        <taxon>Chenopodium</taxon>
    </lineage>
</organism>
<feature type="region of interest" description="Disordered" evidence="1">
    <location>
        <begin position="67"/>
        <end position="131"/>
    </location>
</feature>
<keyword evidence="3" id="KW-1185">Reference proteome</keyword>
<reference evidence="2" key="2">
    <citation type="submission" date="2021-03" db="UniProtKB">
        <authorList>
            <consortium name="EnsemblPlants"/>
        </authorList>
    </citation>
    <scope>IDENTIFICATION</scope>
</reference>
<reference evidence="2" key="1">
    <citation type="journal article" date="2017" name="Nature">
        <title>The genome of Chenopodium quinoa.</title>
        <authorList>
            <person name="Jarvis D.E."/>
            <person name="Ho Y.S."/>
            <person name="Lightfoot D.J."/>
            <person name="Schmoeckel S.M."/>
            <person name="Li B."/>
            <person name="Borm T.J.A."/>
            <person name="Ohyanagi H."/>
            <person name="Mineta K."/>
            <person name="Michell C.T."/>
            <person name="Saber N."/>
            <person name="Kharbatia N.M."/>
            <person name="Rupper R.R."/>
            <person name="Sharp A.R."/>
            <person name="Dally N."/>
            <person name="Boughton B.A."/>
            <person name="Woo Y.H."/>
            <person name="Gao G."/>
            <person name="Schijlen E.G.W.M."/>
            <person name="Guo X."/>
            <person name="Momin A.A."/>
            <person name="Negrao S."/>
            <person name="Al-Babili S."/>
            <person name="Gehring C."/>
            <person name="Roessner U."/>
            <person name="Jung C."/>
            <person name="Murphy K."/>
            <person name="Arold S.T."/>
            <person name="Gojobori T."/>
            <person name="van der Linden C.G."/>
            <person name="van Loo E.N."/>
            <person name="Jellen E.N."/>
            <person name="Maughan P.J."/>
            <person name="Tester M."/>
        </authorList>
    </citation>
    <scope>NUCLEOTIDE SEQUENCE [LARGE SCALE GENOMIC DNA]</scope>
    <source>
        <strain evidence="2">cv. PI 614886</strain>
    </source>
</reference>
<sequence>MSGNIDLFTDLHDISSPVGLPNGKSTTDRSLRNLIGVGSNVMGSIFFGRPVLGICRRIKGSIDRGSKLRNQAAGAGAQPQQGRGPHCPMQFAAPPLSTATTRPRGTAPSRSLAADWSAQQATTPASIPARQPEATVLLRQVIGGGSGGSCDSKQLTSGGPTSGVVLEQEIEGDVYINPEYLRGSSTKSLGCGYREKRPPSWHRNYVTHTLIIENIDPATSTIDPPQSHSSGKPFPIACHVEYNRFPMRHKCFLATITKGKEPSLFKEAVKDVGWRNAMQDEIDALEHNGTWTIEDLPPGKRAIGSGWRHLHLNNGVVHGEEGGEQFK</sequence>
<evidence type="ECO:0000256" key="1">
    <source>
        <dbReference type="SAM" id="MobiDB-lite"/>
    </source>
</evidence>
<dbReference type="EnsemblPlants" id="AUR62041314-RA">
    <property type="protein sequence ID" value="AUR62041314-RA:cds"/>
    <property type="gene ID" value="AUR62041314"/>
</dbReference>
<feature type="compositionally biased region" description="Low complexity" evidence="1">
    <location>
        <begin position="71"/>
        <end position="85"/>
    </location>
</feature>
<evidence type="ECO:0000313" key="2">
    <source>
        <dbReference type="EnsemblPlants" id="AUR62041314-RA:cds"/>
    </source>
</evidence>
<name>A0A803N6H6_CHEQI</name>
<dbReference type="Proteomes" id="UP000596660">
    <property type="component" value="Unplaced"/>
</dbReference>
<dbReference type="AlphaFoldDB" id="A0A803N6H6"/>
<dbReference type="Gramene" id="AUR62041314-RA">
    <property type="protein sequence ID" value="AUR62041314-RA:cds"/>
    <property type="gene ID" value="AUR62041314"/>
</dbReference>
<accession>A0A803N6H6</accession>
<evidence type="ECO:0000313" key="3">
    <source>
        <dbReference type="Proteomes" id="UP000596660"/>
    </source>
</evidence>
<proteinExistence type="predicted"/>
<protein>
    <submittedName>
        <fullName evidence="2">Uncharacterized protein</fullName>
    </submittedName>
</protein>